<evidence type="ECO:0000259" key="3">
    <source>
        <dbReference type="PROSITE" id="PS50977"/>
    </source>
</evidence>
<dbReference type="Proteomes" id="UP000629365">
    <property type="component" value="Unassembled WGS sequence"/>
</dbReference>
<evidence type="ECO:0000256" key="1">
    <source>
        <dbReference type="ARBA" id="ARBA00023125"/>
    </source>
</evidence>
<dbReference type="InterPro" id="IPR001647">
    <property type="entry name" value="HTH_TetR"/>
</dbReference>
<dbReference type="InterPro" id="IPR041467">
    <property type="entry name" value="Sco4008_C"/>
</dbReference>
<protein>
    <submittedName>
        <fullName evidence="4">TetR family transcriptional regulator</fullName>
    </submittedName>
</protein>
<dbReference type="PROSITE" id="PS50977">
    <property type="entry name" value="HTH_TETR_2"/>
    <property type="match status" value="1"/>
</dbReference>
<evidence type="ECO:0000256" key="2">
    <source>
        <dbReference type="PROSITE-ProRule" id="PRU00335"/>
    </source>
</evidence>
<feature type="domain" description="HTH tetR-type" evidence="3">
    <location>
        <begin position="5"/>
        <end position="65"/>
    </location>
</feature>
<accession>A0ABQ1RG33</accession>
<dbReference type="InterPro" id="IPR050109">
    <property type="entry name" value="HTH-type_TetR-like_transc_reg"/>
</dbReference>
<dbReference type="InterPro" id="IPR036271">
    <property type="entry name" value="Tet_transcr_reg_TetR-rel_C_sf"/>
</dbReference>
<evidence type="ECO:0000313" key="4">
    <source>
        <dbReference type="EMBL" id="GGD69185.1"/>
    </source>
</evidence>
<dbReference type="PRINTS" id="PR00455">
    <property type="entry name" value="HTHTETR"/>
</dbReference>
<dbReference type="EMBL" id="BMCM01000001">
    <property type="protein sequence ID" value="GGD69185.1"/>
    <property type="molecule type" value="Genomic_DNA"/>
</dbReference>
<dbReference type="RefSeq" id="WP_188435467.1">
    <property type="nucleotide sequence ID" value="NZ_BMCM01000001.1"/>
</dbReference>
<gene>
    <name evidence="4" type="ORF">GCM10007269_10420</name>
</gene>
<keyword evidence="5" id="KW-1185">Reference proteome</keyword>
<dbReference type="Pfam" id="PF17926">
    <property type="entry name" value="TetR_C_21"/>
    <property type="match status" value="1"/>
</dbReference>
<keyword evidence="1 2" id="KW-0238">DNA-binding</keyword>
<proteinExistence type="predicted"/>
<dbReference type="SUPFAM" id="SSF48498">
    <property type="entry name" value="Tetracyclin repressor-like, C-terminal domain"/>
    <property type="match status" value="1"/>
</dbReference>
<dbReference type="Pfam" id="PF00440">
    <property type="entry name" value="TetR_N"/>
    <property type="match status" value="1"/>
</dbReference>
<evidence type="ECO:0000313" key="5">
    <source>
        <dbReference type="Proteomes" id="UP000629365"/>
    </source>
</evidence>
<dbReference type="PANTHER" id="PTHR30328:SF54">
    <property type="entry name" value="HTH-TYPE TRANSCRIPTIONAL REPRESSOR SCO4008"/>
    <property type="match status" value="1"/>
</dbReference>
<reference evidence="5" key="1">
    <citation type="journal article" date="2019" name="Int. J. Syst. Evol. Microbiol.">
        <title>The Global Catalogue of Microorganisms (GCM) 10K type strain sequencing project: providing services to taxonomists for standard genome sequencing and annotation.</title>
        <authorList>
            <consortium name="The Broad Institute Genomics Platform"/>
            <consortium name="The Broad Institute Genome Sequencing Center for Infectious Disease"/>
            <person name="Wu L."/>
            <person name="Ma J."/>
        </authorList>
    </citation>
    <scope>NUCLEOTIDE SEQUENCE [LARGE SCALE GENOMIC DNA]</scope>
    <source>
        <strain evidence="5">CCM 7640</strain>
    </source>
</reference>
<dbReference type="InterPro" id="IPR009057">
    <property type="entry name" value="Homeodomain-like_sf"/>
</dbReference>
<comment type="caution">
    <text evidence="4">The sequence shown here is derived from an EMBL/GenBank/DDBJ whole genome shotgun (WGS) entry which is preliminary data.</text>
</comment>
<sequence length="191" mass="21144">MKRGDSTRERILNAASAEFAEHGIAGARVDRIAAAAQANKAQLYTYFGNKSALFEAVFSVALDSIVNAVPIDGDDLPGYAVRLYDEYLETPELVRLATWARLERRSTGHLTIDADSLDEAKLRAIEASQKSGHIDPWFTPFDVLTTVIAMSMTWSPASATFTATRDDDIEDHERRREVLRRIVARAFAPAS</sequence>
<dbReference type="Gene3D" id="1.10.357.10">
    <property type="entry name" value="Tetracycline Repressor, domain 2"/>
    <property type="match status" value="1"/>
</dbReference>
<feature type="DNA-binding region" description="H-T-H motif" evidence="2">
    <location>
        <begin position="28"/>
        <end position="47"/>
    </location>
</feature>
<dbReference type="SUPFAM" id="SSF46689">
    <property type="entry name" value="Homeodomain-like"/>
    <property type="match status" value="1"/>
</dbReference>
<name>A0ABQ1RG33_9MICO</name>
<organism evidence="4 5">
    <name type="scientific">Microbacterium murale</name>
    <dbReference type="NCBI Taxonomy" id="1081040"/>
    <lineage>
        <taxon>Bacteria</taxon>
        <taxon>Bacillati</taxon>
        <taxon>Actinomycetota</taxon>
        <taxon>Actinomycetes</taxon>
        <taxon>Micrococcales</taxon>
        <taxon>Microbacteriaceae</taxon>
        <taxon>Microbacterium</taxon>
    </lineage>
</organism>
<dbReference type="PANTHER" id="PTHR30328">
    <property type="entry name" value="TRANSCRIPTIONAL REPRESSOR"/>
    <property type="match status" value="1"/>
</dbReference>